<gene>
    <name evidence="1" type="ORF">J3359_09670</name>
</gene>
<organism evidence="1 2">
    <name type="scientific">Polaribacter cellanae</name>
    <dbReference type="NCBI Taxonomy" id="2818493"/>
    <lineage>
        <taxon>Bacteria</taxon>
        <taxon>Pseudomonadati</taxon>
        <taxon>Bacteroidota</taxon>
        <taxon>Flavobacteriia</taxon>
        <taxon>Flavobacteriales</taxon>
        <taxon>Flavobacteriaceae</taxon>
    </lineage>
</organism>
<sequence>MKKLKRTLSKNKRLMKNAMILLVCIVFTSLLKCIELQNRNSKRAVEKRLQCIEQLLKENHQKQKKAE</sequence>
<keyword evidence="2" id="KW-1185">Reference proteome</keyword>
<evidence type="ECO:0000313" key="2">
    <source>
        <dbReference type="Proteomes" id="UP000663920"/>
    </source>
</evidence>
<proteinExistence type="predicted"/>
<name>A0A975H5N3_9FLAO</name>
<accession>A0A975H5N3</accession>
<dbReference type="Proteomes" id="UP000663920">
    <property type="component" value="Chromosome"/>
</dbReference>
<reference evidence="1 2" key="1">
    <citation type="submission" date="2021-03" db="EMBL/GenBank/DDBJ databases">
        <title>Complete genome of Polaribacter_sp.SM13.</title>
        <authorList>
            <person name="Jeong S.W."/>
            <person name="Bae J.W."/>
        </authorList>
    </citation>
    <scope>NUCLEOTIDE SEQUENCE [LARGE SCALE GENOMIC DNA]</scope>
    <source>
        <strain evidence="1 2">SM13</strain>
    </source>
</reference>
<protein>
    <submittedName>
        <fullName evidence="1">Uncharacterized protein</fullName>
    </submittedName>
</protein>
<dbReference type="EMBL" id="CP071869">
    <property type="protein sequence ID" value="QTE21118.1"/>
    <property type="molecule type" value="Genomic_DNA"/>
</dbReference>
<dbReference type="KEGG" id="pcea:J3359_09670"/>
<dbReference type="AlphaFoldDB" id="A0A975H5N3"/>
<dbReference type="RefSeq" id="WP_208076713.1">
    <property type="nucleotide sequence ID" value="NZ_CP071869.1"/>
</dbReference>
<evidence type="ECO:0000313" key="1">
    <source>
        <dbReference type="EMBL" id="QTE21118.1"/>
    </source>
</evidence>